<comment type="caution">
    <text evidence="1">The sequence shown here is derived from an EMBL/GenBank/DDBJ whole genome shotgun (WGS) entry which is preliminary data.</text>
</comment>
<sequence>MNRPVREFEVSKRFWIGLWKAAQLAPNLETLHLGLLTVGYCDFEAYGLFQALREGLKLGSFRVDGQTHLSVGIELWYFFSKDKEAVEFSELTETKLQFSKDKKDRNPGKSWLLMHEGGLADELSARFSAFFLNKCDWPSKLIIRIIKFSIP</sequence>
<dbReference type="Proteomes" id="UP000297229">
    <property type="component" value="Unassembled WGS sequence"/>
</dbReference>
<protein>
    <submittedName>
        <fullName evidence="1">Uncharacterized protein</fullName>
    </submittedName>
</protein>
<reference evidence="1 2" key="1">
    <citation type="submission" date="2017-12" db="EMBL/GenBank/DDBJ databases">
        <title>Comparative genomics of Botrytis spp.</title>
        <authorList>
            <person name="Valero-Jimenez C.A."/>
            <person name="Tapia P."/>
            <person name="Veloso J."/>
            <person name="Silva-Moreno E."/>
            <person name="Staats M."/>
            <person name="Valdes J.H."/>
            <person name="Van Kan J.A.L."/>
        </authorList>
    </citation>
    <scope>NUCLEOTIDE SEQUENCE [LARGE SCALE GENOMIC DNA]</scope>
    <source>
        <strain evidence="1 2">Be9601</strain>
    </source>
</reference>
<accession>A0A4Z1JRN7</accession>
<gene>
    <name evidence="1" type="ORF">BELL_0558g00080</name>
</gene>
<keyword evidence="2" id="KW-1185">Reference proteome</keyword>
<organism evidence="1 2">
    <name type="scientific">Botrytis elliptica</name>
    <dbReference type="NCBI Taxonomy" id="278938"/>
    <lineage>
        <taxon>Eukaryota</taxon>
        <taxon>Fungi</taxon>
        <taxon>Dikarya</taxon>
        <taxon>Ascomycota</taxon>
        <taxon>Pezizomycotina</taxon>
        <taxon>Leotiomycetes</taxon>
        <taxon>Helotiales</taxon>
        <taxon>Sclerotiniaceae</taxon>
        <taxon>Botrytis</taxon>
    </lineage>
</organism>
<proteinExistence type="predicted"/>
<dbReference type="OrthoDB" id="5422579at2759"/>
<dbReference type="EMBL" id="PQXM01000556">
    <property type="protein sequence ID" value="TGO71567.1"/>
    <property type="molecule type" value="Genomic_DNA"/>
</dbReference>
<evidence type="ECO:0000313" key="1">
    <source>
        <dbReference type="EMBL" id="TGO71567.1"/>
    </source>
</evidence>
<name>A0A4Z1JRN7_9HELO</name>
<dbReference type="AlphaFoldDB" id="A0A4Z1JRN7"/>
<evidence type="ECO:0000313" key="2">
    <source>
        <dbReference type="Proteomes" id="UP000297229"/>
    </source>
</evidence>